<dbReference type="PATRIC" id="fig|1114856.3.peg.2404"/>
<dbReference type="InterPro" id="IPR015797">
    <property type="entry name" value="NUDIX_hydrolase-like_dom_sf"/>
</dbReference>
<dbReference type="AlphaFoldDB" id="L9VTF3"/>
<dbReference type="SUPFAM" id="SSF55811">
    <property type="entry name" value="Nudix"/>
    <property type="match status" value="1"/>
</dbReference>
<keyword evidence="3" id="KW-1185">Reference proteome</keyword>
<comment type="caution">
    <text evidence="2">The sequence shown here is derived from an EMBL/GenBank/DDBJ whole genome shotgun (WGS) entry which is preliminary data.</text>
</comment>
<evidence type="ECO:0000256" key="1">
    <source>
        <dbReference type="SAM" id="MobiDB-lite"/>
    </source>
</evidence>
<dbReference type="RefSeq" id="WP_006090137.1">
    <property type="nucleotide sequence ID" value="NZ_AOHW01000032.1"/>
</dbReference>
<feature type="compositionally biased region" description="Low complexity" evidence="1">
    <location>
        <begin position="8"/>
        <end position="18"/>
    </location>
</feature>
<dbReference type="STRING" id="1114856.GCA_000383975_02735"/>
<sequence length="179" mass="19371">MTSKPTDETTTSSAVESVTDLERLRDRPDVQFHDETECVDSELFETLEGLDDMAVVGVTNGDGDVLLMRVTEECARKLPTPEVGPGEDYAAAARNWVESQAGLAITLDSLEGVWCHEARLEGTERTTTRAFVVFGATPGVDEDGVVETTAEHPEAHAVGWFAELPDDAAVAPGTRLFFE</sequence>
<proteinExistence type="predicted"/>
<evidence type="ECO:0000313" key="2">
    <source>
        <dbReference type="EMBL" id="ELY40480.1"/>
    </source>
</evidence>
<feature type="region of interest" description="Disordered" evidence="1">
    <location>
        <begin position="1"/>
        <end position="27"/>
    </location>
</feature>
<evidence type="ECO:0008006" key="4">
    <source>
        <dbReference type="Google" id="ProtNLM"/>
    </source>
</evidence>
<evidence type="ECO:0000313" key="3">
    <source>
        <dbReference type="Proteomes" id="UP000011599"/>
    </source>
</evidence>
<gene>
    <name evidence="2" type="ORF">C496_11543</name>
</gene>
<name>L9VTF3_9EURY</name>
<dbReference type="OrthoDB" id="195398at2157"/>
<accession>L9VTF3</accession>
<protein>
    <recommendedName>
        <fullName evidence="4">Nudix hydrolase domain-containing protein</fullName>
    </recommendedName>
</protein>
<dbReference type="eggNOG" id="arCOG01083">
    <property type="taxonomic scope" value="Archaea"/>
</dbReference>
<organism evidence="2 3">
    <name type="scientific">Natronorubrum tibetense GA33</name>
    <dbReference type="NCBI Taxonomy" id="1114856"/>
    <lineage>
        <taxon>Archaea</taxon>
        <taxon>Methanobacteriati</taxon>
        <taxon>Methanobacteriota</taxon>
        <taxon>Stenosarchaea group</taxon>
        <taxon>Halobacteria</taxon>
        <taxon>Halobacteriales</taxon>
        <taxon>Natrialbaceae</taxon>
        <taxon>Natronorubrum</taxon>
    </lineage>
</organism>
<dbReference type="EMBL" id="AOHW01000032">
    <property type="protein sequence ID" value="ELY40480.1"/>
    <property type="molecule type" value="Genomic_DNA"/>
</dbReference>
<reference evidence="2 3" key="1">
    <citation type="journal article" date="2014" name="PLoS Genet.">
        <title>Phylogenetically driven sequencing of extremely halophilic archaea reveals strategies for static and dynamic osmo-response.</title>
        <authorList>
            <person name="Becker E.A."/>
            <person name="Seitzer P.M."/>
            <person name="Tritt A."/>
            <person name="Larsen D."/>
            <person name="Krusor M."/>
            <person name="Yao A.I."/>
            <person name="Wu D."/>
            <person name="Madern D."/>
            <person name="Eisen J.A."/>
            <person name="Darling A.E."/>
            <person name="Facciotti M.T."/>
        </authorList>
    </citation>
    <scope>NUCLEOTIDE SEQUENCE [LARGE SCALE GENOMIC DNA]</scope>
    <source>
        <strain evidence="2 3">GA33</strain>
    </source>
</reference>
<dbReference type="Proteomes" id="UP000011599">
    <property type="component" value="Unassembled WGS sequence"/>
</dbReference>